<feature type="region of interest" description="Disordered" evidence="1">
    <location>
        <begin position="277"/>
        <end position="298"/>
    </location>
</feature>
<evidence type="ECO:0000256" key="1">
    <source>
        <dbReference type="SAM" id="MobiDB-lite"/>
    </source>
</evidence>
<reference evidence="2 3" key="1">
    <citation type="submission" date="2014-04" db="EMBL/GenBank/DDBJ databases">
        <authorList>
            <consortium name="DOE Joint Genome Institute"/>
            <person name="Kuo A."/>
            <person name="Tarkka M."/>
            <person name="Buscot F."/>
            <person name="Kohler A."/>
            <person name="Nagy L.G."/>
            <person name="Floudas D."/>
            <person name="Copeland A."/>
            <person name="Barry K.W."/>
            <person name="Cichocki N."/>
            <person name="Veneault-Fourrey C."/>
            <person name="LaButti K."/>
            <person name="Lindquist E.A."/>
            <person name="Lipzen A."/>
            <person name="Lundell T."/>
            <person name="Morin E."/>
            <person name="Murat C."/>
            <person name="Sun H."/>
            <person name="Tunlid A."/>
            <person name="Henrissat B."/>
            <person name="Grigoriev I.V."/>
            <person name="Hibbett D.S."/>
            <person name="Martin F."/>
            <person name="Nordberg H.P."/>
            <person name="Cantor M.N."/>
            <person name="Hua S.X."/>
        </authorList>
    </citation>
    <scope>NUCLEOTIDE SEQUENCE [LARGE SCALE GENOMIC DNA]</scope>
    <source>
        <strain evidence="2 3">F 1598</strain>
    </source>
</reference>
<feature type="compositionally biased region" description="Polar residues" evidence="1">
    <location>
        <begin position="163"/>
        <end position="172"/>
    </location>
</feature>
<feature type="compositionally biased region" description="Basic residues" evidence="1">
    <location>
        <begin position="288"/>
        <end position="298"/>
    </location>
</feature>
<dbReference type="EMBL" id="KN832982">
    <property type="protein sequence ID" value="KIM86249.1"/>
    <property type="molecule type" value="Genomic_DNA"/>
</dbReference>
<organism evidence="2 3">
    <name type="scientific">Piloderma croceum (strain F 1598)</name>
    <dbReference type="NCBI Taxonomy" id="765440"/>
    <lineage>
        <taxon>Eukaryota</taxon>
        <taxon>Fungi</taxon>
        <taxon>Dikarya</taxon>
        <taxon>Basidiomycota</taxon>
        <taxon>Agaricomycotina</taxon>
        <taxon>Agaricomycetes</taxon>
        <taxon>Agaricomycetidae</taxon>
        <taxon>Atheliales</taxon>
        <taxon>Atheliaceae</taxon>
        <taxon>Piloderma</taxon>
    </lineage>
</organism>
<dbReference type="HOGENOM" id="CLU_934188_0_0_1"/>
<dbReference type="InParanoid" id="A0A0C3G316"/>
<feature type="region of interest" description="Disordered" evidence="1">
    <location>
        <begin position="37"/>
        <end position="231"/>
    </location>
</feature>
<evidence type="ECO:0000313" key="2">
    <source>
        <dbReference type="EMBL" id="KIM86249.1"/>
    </source>
</evidence>
<sequence>MIHLSMTSTSPGYGDLAALLAEAALLEERLKRGESVSDIAQVDSMHSDASSQPTPSIERSSSPDTYDDEVKDQVPPPPPPKGFPRMLSNLKKLTGSGSLRSAHGSHSRISTSGSEMSSEDSASVGTPSDNGIPFPGSQSNGSLDRPGSSGSSALGVGHPPNSPKKNSGSRASSFADKIWHRSRTKSNNSNTERGESSIPRKYVPLQIPAAHSKHPRSNAQPPALPPILSTNDTDLAAHRPISWQSTTSTNTNSTVSPGGRLFDDALFDANFPRTSMHEVGRSATLPPRTRKHSAQKLG</sequence>
<reference evidence="3" key="2">
    <citation type="submission" date="2015-01" db="EMBL/GenBank/DDBJ databases">
        <title>Evolutionary Origins and Diversification of the Mycorrhizal Mutualists.</title>
        <authorList>
            <consortium name="DOE Joint Genome Institute"/>
            <consortium name="Mycorrhizal Genomics Consortium"/>
            <person name="Kohler A."/>
            <person name="Kuo A."/>
            <person name="Nagy L.G."/>
            <person name="Floudas D."/>
            <person name="Copeland A."/>
            <person name="Barry K.W."/>
            <person name="Cichocki N."/>
            <person name="Veneault-Fourrey C."/>
            <person name="LaButti K."/>
            <person name="Lindquist E.A."/>
            <person name="Lipzen A."/>
            <person name="Lundell T."/>
            <person name="Morin E."/>
            <person name="Murat C."/>
            <person name="Riley R."/>
            <person name="Ohm R."/>
            <person name="Sun H."/>
            <person name="Tunlid A."/>
            <person name="Henrissat B."/>
            <person name="Grigoriev I.V."/>
            <person name="Hibbett D.S."/>
            <person name="Martin F."/>
        </authorList>
    </citation>
    <scope>NUCLEOTIDE SEQUENCE [LARGE SCALE GENOMIC DNA]</scope>
    <source>
        <strain evidence="3">F 1598</strain>
    </source>
</reference>
<evidence type="ECO:0000313" key="3">
    <source>
        <dbReference type="Proteomes" id="UP000054166"/>
    </source>
</evidence>
<feature type="compositionally biased region" description="Low complexity" evidence="1">
    <location>
        <begin position="107"/>
        <end position="123"/>
    </location>
</feature>
<feature type="compositionally biased region" description="Polar residues" evidence="1">
    <location>
        <begin position="47"/>
        <end position="64"/>
    </location>
</feature>
<proteinExistence type="predicted"/>
<name>A0A0C3G316_PILCF</name>
<dbReference type="OrthoDB" id="3237291at2759"/>
<protein>
    <submittedName>
        <fullName evidence="2">Uncharacterized protein</fullName>
    </submittedName>
</protein>
<feature type="compositionally biased region" description="Polar residues" evidence="1">
    <location>
        <begin position="136"/>
        <end position="152"/>
    </location>
</feature>
<gene>
    <name evidence="2" type="ORF">PILCRDRAFT_320685</name>
</gene>
<accession>A0A0C3G316</accession>
<keyword evidence="3" id="KW-1185">Reference proteome</keyword>
<dbReference type="AlphaFoldDB" id="A0A0C3G316"/>
<dbReference type="Proteomes" id="UP000054166">
    <property type="component" value="Unassembled WGS sequence"/>
</dbReference>